<evidence type="ECO:0000256" key="1">
    <source>
        <dbReference type="ARBA" id="ARBA00004370"/>
    </source>
</evidence>
<protein>
    <submittedName>
        <fullName evidence="9">DOMON domain-containing protein</fullName>
    </submittedName>
</protein>
<dbReference type="PANTHER" id="PTHR23130">
    <property type="entry name" value="CYTOCHROME B561 AND DOMON DOMAIN-CONTAINING PROTEIN"/>
    <property type="match status" value="1"/>
</dbReference>
<feature type="compositionally biased region" description="Low complexity" evidence="6">
    <location>
        <begin position="1"/>
        <end position="18"/>
    </location>
</feature>
<dbReference type="PANTHER" id="PTHR23130:SF157">
    <property type="entry name" value="AUXIN-INDUCED IN ROOT CULTURES PROTEIN 12"/>
    <property type="match status" value="1"/>
</dbReference>
<dbReference type="Proteomes" id="UP000245207">
    <property type="component" value="Unassembled WGS sequence"/>
</dbReference>
<dbReference type="STRING" id="35608.A0A2U1MJI9"/>
<evidence type="ECO:0000259" key="8">
    <source>
        <dbReference type="PROSITE" id="PS50836"/>
    </source>
</evidence>
<reference evidence="9 10" key="1">
    <citation type="journal article" date="2018" name="Mol. Plant">
        <title>The genome of Artemisia annua provides insight into the evolution of Asteraceae family and artemisinin biosynthesis.</title>
        <authorList>
            <person name="Shen Q."/>
            <person name="Zhang L."/>
            <person name="Liao Z."/>
            <person name="Wang S."/>
            <person name="Yan T."/>
            <person name="Shi P."/>
            <person name="Liu M."/>
            <person name="Fu X."/>
            <person name="Pan Q."/>
            <person name="Wang Y."/>
            <person name="Lv Z."/>
            <person name="Lu X."/>
            <person name="Zhang F."/>
            <person name="Jiang W."/>
            <person name="Ma Y."/>
            <person name="Chen M."/>
            <person name="Hao X."/>
            <person name="Li L."/>
            <person name="Tang Y."/>
            <person name="Lv G."/>
            <person name="Zhou Y."/>
            <person name="Sun X."/>
            <person name="Brodelius P.E."/>
            <person name="Rose J.K.C."/>
            <person name="Tang K."/>
        </authorList>
    </citation>
    <scope>NUCLEOTIDE SEQUENCE [LARGE SCALE GENOMIC DNA]</scope>
    <source>
        <strain evidence="10">cv. Huhao1</strain>
        <tissue evidence="9">Leaf</tissue>
    </source>
</reference>
<dbReference type="EMBL" id="PKPP01005101">
    <property type="protein sequence ID" value="PWA61441.1"/>
    <property type="molecule type" value="Genomic_DNA"/>
</dbReference>
<organism evidence="9 10">
    <name type="scientific">Artemisia annua</name>
    <name type="common">Sweet wormwood</name>
    <dbReference type="NCBI Taxonomy" id="35608"/>
    <lineage>
        <taxon>Eukaryota</taxon>
        <taxon>Viridiplantae</taxon>
        <taxon>Streptophyta</taxon>
        <taxon>Embryophyta</taxon>
        <taxon>Tracheophyta</taxon>
        <taxon>Spermatophyta</taxon>
        <taxon>Magnoliopsida</taxon>
        <taxon>eudicotyledons</taxon>
        <taxon>Gunneridae</taxon>
        <taxon>Pentapetalae</taxon>
        <taxon>asterids</taxon>
        <taxon>campanulids</taxon>
        <taxon>Asterales</taxon>
        <taxon>Asteraceae</taxon>
        <taxon>Asteroideae</taxon>
        <taxon>Anthemideae</taxon>
        <taxon>Artemisiinae</taxon>
        <taxon>Artemisia</taxon>
    </lineage>
</organism>
<comment type="caution">
    <text evidence="9">The sequence shown here is derived from an EMBL/GenBank/DDBJ whole genome shotgun (WGS) entry which is preliminary data.</text>
</comment>
<name>A0A2U1MJI9_ARTAN</name>
<keyword evidence="7" id="KW-0812">Transmembrane</keyword>
<sequence>MPLYTSTSHTHTNTKTETMAVNNHHQPPLFTLILTMLASLIALTTQTNALNCASSQKFTNNNLYTHCTDLHTLNSALHYTYTNKTSSLQVAFIAPPVHPQGWIAWAINPTHARMAGSQAFIAFHDENNATMVVKTYNISSYSGVTEGDIAFDVKDMKSEYSDGMMRIYVTVKLPETMKEVNHVWQVGGEVVKGVPVRHAFTAENLKATAKLNFLSADNVGSPVVAPSPSASDAYRNNVMCVFLVVVILGILMS</sequence>
<keyword evidence="7" id="KW-1133">Transmembrane helix</keyword>
<evidence type="ECO:0000313" key="9">
    <source>
        <dbReference type="EMBL" id="PWA61441.1"/>
    </source>
</evidence>
<evidence type="ECO:0000256" key="2">
    <source>
        <dbReference type="ARBA" id="ARBA00022448"/>
    </source>
</evidence>
<evidence type="ECO:0000256" key="4">
    <source>
        <dbReference type="ARBA" id="ARBA00022982"/>
    </source>
</evidence>
<keyword evidence="10" id="KW-1185">Reference proteome</keyword>
<evidence type="ECO:0000256" key="5">
    <source>
        <dbReference type="ARBA" id="ARBA00023136"/>
    </source>
</evidence>
<accession>A0A2U1MJI9</accession>
<dbReference type="CDD" id="cd09629">
    <property type="entry name" value="DOMON_CIL1_like"/>
    <property type="match status" value="1"/>
</dbReference>
<proteinExistence type="predicted"/>
<dbReference type="AlphaFoldDB" id="A0A2U1MJI9"/>
<evidence type="ECO:0000256" key="3">
    <source>
        <dbReference type="ARBA" id="ARBA00022729"/>
    </source>
</evidence>
<gene>
    <name evidence="9" type="ORF">CTI12_AA372810</name>
</gene>
<dbReference type="Pfam" id="PF04526">
    <property type="entry name" value="DUF568"/>
    <property type="match status" value="1"/>
</dbReference>
<dbReference type="InterPro" id="IPR045265">
    <property type="entry name" value="AIR12_DOMON"/>
</dbReference>
<dbReference type="OrthoDB" id="2419613at2759"/>
<evidence type="ECO:0000256" key="7">
    <source>
        <dbReference type="SAM" id="Phobius"/>
    </source>
</evidence>
<keyword evidence="4" id="KW-0249">Electron transport</keyword>
<comment type="subcellular location">
    <subcellularLocation>
        <location evidence="1">Membrane</location>
    </subcellularLocation>
</comment>
<keyword evidence="3" id="KW-0732">Signal</keyword>
<dbReference type="GO" id="GO:0016020">
    <property type="term" value="C:membrane"/>
    <property type="evidence" value="ECO:0007669"/>
    <property type="project" value="UniProtKB-SubCell"/>
</dbReference>
<keyword evidence="2" id="KW-0813">Transport</keyword>
<evidence type="ECO:0000256" key="6">
    <source>
        <dbReference type="SAM" id="MobiDB-lite"/>
    </source>
</evidence>
<feature type="transmembrane region" description="Helical" evidence="7">
    <location>
        <begin position="234"/>
        <end position="252"/>
    </location>
</feature>
<dbReference type="PROSITE" id="PS50836">
    <property type="entry name" value="DOMON"/>
    <property type="match status" value="1"/>
</dbReference>
<dbReference type="InterPro" id="IPR005018">
    <property type="entry name" value="DOMON_domain"/>
</dbReference>
<keyword evidence="5 7" id="KW-0472">Membrane</keyword>
<evidence type="ECO:0000313" key="10">
    <source>
        <dbReference type="Proteomes" id="UP000245207"/>
    </source>
</evidence>
<feature type="region of interest" description="Disordered" evidence="6">
    <location>
        <begin position="1"/>
        <end position="21"/>
    </location>
</feature>
<feature type="domain" description="DOMON" evidence="8">
    <location>
        <begin position="73"/>
        <end position="187"/>
    </location>
</feature>